<evidence type="ECO:0000256" key="1">
    <source>
        <dbReference type="ARBA" id="ARBA00000085"/>
    </source>
</evidence>
<feature type="transmembrane region" description="Helical" evidence="7">
    <location>
        <begin position="52"/>
        <end position="72"/>
    </location>
</feature>
<dbReference type="InterPro" id="IPR003594">
    <property type="entry name" value="HATPase_dom"/>
</dbReference>
<dbReference type="GO" id="GO:0000160">
    <property type="term" value="P:phosphorelay signal transduction system"/>
    <property type="evidence" value="ECO:0007669"/>
    <property type="project" value="UniProtKB-KW"/>
</dbReference>
<keyword evidence="6" id="KW-0902">Two-component regulatory system</keyword>
<dbReference type="PROSITE" id="PS50109">
    <property type="entry name" value="HIS_KIN"/>
    <property type="match status" value="1"/>
</dbReference>
<keyword evidence="3" id="KW-0597">Phosphoprotein</keyword>
<evidence type="ECO:0000256" key="5">
    <source>
        <dbReference type="ARBA" id="ARBA00022777"/>
    </source>
</evidence>
<dbReference type="EMBL" id="VIFM01000007">
    <property type="protein sequence ID" value="TQF17439.1"/>
    <property type="molecule type" value="Genomic_DNA"/>
</dbReference>
<dbReference type="RefSeq" id="WP_141640881.1">
    <property type="nucleotide sequence ID" value="NZ_VIFM01000007.1"/>
</dbReference>
<dbReference type="PANTHER" id="PTHR44936">
    <property type="entry name" value="SENSOR PROTEIN CREC"/>
    <property type="match status" value="1"/>
</dbReference>
<keyword evidence="7" id="KW-0812">Transmembrane</keyword>
<proteinExistence type="predicted"/>
<feature type="transmembrane region" description="Helical" evidence="7">
    <location>
        <begin position="21"/>
        <end position="40"/>
    </location>
</feature>
<dbReference type="Pfam" id="PF02518">
    <property type="entry name" value="HATPase_c"/>
    <property type="match status" value="1"/>
</dbReference>
<dbReference type="OrthoDB" id="5380878at2"/>
<accession>A0A540X8E0</accession>
<dbReference type="PRINTS" id="PR00344">
    <property type="entry name" value="BCTRLSENSOR"/>
</dbReference>
<dbReference type="SUPFAM" id="SSF55874">
    <property type="entry name" value="ATPase domain of HSP90 chaperone/DNA topoisomerase II/histidine kinase"/>
    <property type="match status" value="1"/>
</dbReference>
<dbReference type="Proteomes" id="UP000315369">
    <property type="component" value="Unassembled WGS sequence"/>
</dbReference>
<dbReference type="PANTHER" id="PTHR44936:SF9">
    <property type="entry name" value="SENSOR PROTEIN CREC"/>
    <property type="match status" value="1"/>
</dbReference>
<dbReference type="AlphaFoldDB" id="A0A540X8E0"/>
<keyword evidence="7" id="KW-0472">Membrane</keyword>
<dbReference type="SMART" id="SM00387">
    <property type="entry name" value="HATPase_c"/>
    <property type="match status" value="1"/>
</dbReference>
<keyword evidence="10" id="KW-1185">Reference proteome</keyword>
<dbReference type="InterPro" id="IPR004358">
    <property type="entry name" value="Sig_transdc_His_kin-like_C"/>
</dbReference>
<evidence type="ECO:0000259" key="8">
    <source>
        <dbReference type="PROSITE" id="PS50109"/>
    </source>
</evidence>
<reference evidence="9 10" key="1">
    <citation type="submission" date="2019-06" db="EMBL/GenBank/DDBJ databases">
        <authorList>
            <person name="Livingstone P."/>
            <person name="Whitworth D."/>
        </authorList>
    </citation>
    <scope>NUCLEOTIDE SEQUENCE [LARGE SCALE GENOMIC DNA]</scope>
    <source>
        <strain evidence="9 10">AM401</strain>
    </source>
</reference>
<feature type="transmembrane region" description="Helical" evidence="7">
    <location>
        <begin position="138"/>
        <end position="159"/>
    </location>
</feature>
<dbReference type="GO" id="GO:0004673">
    <property type="term" value="F:protein histidine kinase activity"/>
    <property type="evidence" value="ECO:0007669"/>
    <property type="project" value="UniProtKB-EC"/>
</dbReference>
<comment type="caution">
    <text evidence="9">The sequence shown here is derived from an EMBL/GenBank/DDBJ whole genome shotgun (WGS) entry which is preliminary data.</text>
</comment>
<dbReference type="EC" id="2.7.13.3" evidence="2"/>
<keyword evidence="4" id="KW-0808">Transferase</keyword>
<evidence type="ECO:0000313" key="10">
    <source>
        <dbReference type="Proteomes" id="UP000315369"/>
    </source>
</evidence>
<evidence type="ECO:0000256" key="4">
    <source>
        <dbReference type="ARBA" id="ARBA00022679"/>
    </source>
</evidence>
<feature type="transmembrane region" description="Helical" evidence="7">
    <location>
        <begin position="84"/>
        <end position="106"/>
    </location>
</feature>
<evidence type="ECO:0000256" key="6">
    <source>
        <dbReference type="ARBA" id="ARBA00023012"/>
    </source>
</evidence>
<gene>
    <name evidence="9" type="ORF">FJV41_03080</name>
</gene>
<comment type="catalytic activity">
    <reaction evidence="1">
        <text>ATP + protein L-histidine = ADP + protein N-phospho-L-histidine.</text>
        <dbReference type="EC" id="2.7.13.3"/>
    </reaction>
</comment>
<keyword evidence="5 9" id="KW-0418">Kinase</keyword>
<protein>
    <recommendedName>
        <fullName evidence="2">histidine kinase</fullName>
        <ecNumber evidence="2">2.7.13.3</ecNumber>
    </recommendedName>
</protein>
<dbReference type="Gene3D" id="3.30.565.10">
    <property type="entry name" value="Histidine kinase-like ATPase, C-terminal domain"/>
    <property type="match status" value="1"/>
</dbReference>
<dbReference type="InterPro" id="IPR036890">
    <property type="entry name" value="HATPase_C_sf"/>
</dbReference>
<feature type="transmembrane region" description="Helical" evidence="7">
    <location>
        <begin position="171"/>
        <end position="192"/>
    </location>
</feature>
<evidence type="ECO:0000256" key="7">
    <source>
        <dbReference type="SAM" id="Phobius"/>
    </source>
</evidence>
<sequence>MAIQESITRKVLTDASNDGEVLVSAVRIVFCALVMARFLALGGVAADGGWPAAVLELALLLSGMTLSVVAFWAGRRRLFGPRLLVASALLDAVVAQGTLLSTLLWHGDSYTGLLRMPDPSAVIAVVFITALRLSPRVAWVGTGANLLLLGGLIALDFRFNASQLTYGVSEVALLVIFVGSAGSVAAVACGVARRMVLKSGAEGVRIRRARTNLSVILREHHDARTLLSAARLRADLLLRDPGGASCSRHVQGLASDLRELWEFVESVKSRALGELAMIDEATPVEVSATLRNAAAVVQTRYSHVRILLGPGAPEGQGPRVWVVGGERGLAHVVTNLLVNACEGDGQRGAGTVQVSVEPEGGTRNILLRVSDDGPGFRAGLLDGARLTGGTTKSEGSGLGMRLVGGLIEASGGSLRASNLPEGGARVEVMLLAGG</sequence>
<keyword evidence="7" id="KW-1133">Transmembrane helix</keyword>
<name>A0A540X8E0_9BACT</name>
<evidence type="ECO:0000256" key="3">
    <source>
        <dbReference type="ARBA" id="ARBA00022553"/>
    </source>
</evidence>
<evidence type="ECO:0000256" key="2">
    <source>
        <dbReference type="ARBA" id="ARBA00012438"/>
    </source>
</evidence>
<dbReference type="InterPro" id="IPR005467">
    <property type="entry name" value="His_kinase_dom"/>
</dbReference>
<feature type="domain" description="Histidine kinase" evidence="8">
    <location>
        <begin position="218"/>
        <end position="434"/>
    </location>
</feature>
<evidence type="ECO:0000313" key="9">
    <source>
        <dbReference type="EMBL" id="TQF17439.1"/>
    </source>
</evidence>
<organism evidence="9 10">
    <name type="scientific">Myxococcus llanfairpwllgwyngyllgogerychwyrndrobwllllantysiliogogogochensis</name>
    <dbReference type="NCBI Taxonomy" id="2590453"/>
    <lineage>
        <taxon>Bacteria</taxon>
        <taxon>Pseudomonadati</taxon>
        <taxon>Myxococcota</taxon>
        <taxon>Myxococcia</taxon>
        <taxon>Myxococcales</taxon>
        <taxon>Cystobacterineae</taxon>
        <taxon>Myxococcaceae</taxon>
        <taxon>Myxococcus</taxon>
    </lineage>
</organism>
<dbReference type="InterPro" id="IPR050980">
    <property type="entry name" value="2C_sensor_his_kinase"/>
</dbReference>